<keyword evidence="1 7" id="KW-0732">Signal</keyword>
<keyword evidence="2 7" id="KW-0677">Repeat</keyword>
<feature type="domain" description="PpiC" evidence="8">
    <location>
        <begin position="286"/>
        <end position="385"/>
    </location>
</feature>
<evidence type="ECO:0000256" key="1">
    <source>
        <dbReference type="ARBA" id="ARBA00022729"/>
    </source>
</evidence>
<sequence length="438" mass="48815" precursor="true">MKTKLIDCLRPLMLGAVMLSSTAHAAVQTLDKIVAIVDNDVVMQSQLDQRVHEVQQTIAKRGGAVPPTSVLDQQVLERLIVENLQLQIGERSGIRITDEELNQAIGTIAQRNNMSLEQFRAALAHDGLSFNDAREQVRREMIISRVRQRRVAERIQVSEQEVKNFLASDLGKMQLSEEYRLANILVPTPESANSTTIQAAARQAGEIYQQLKQGADFAQLAIARSGSETALEGGEMGWRKAAQLPPPFDRMLSSMAVGDVTEPVRTPGGFIILKLQEKRGGQTQLRDEVHVRHILIKPSEIRSEAETKVLAQRLYDRIQAGADFAELAKSFSEDPGSALNGGDLNWIDPNALVPEFREVMANAPQGQVSKPFQTQYGWHVLEVLGRRATDSTAQAREQQAMNVLRNRKYDEELQSWLRQIRDEAYVEIKLPGADQAAQ</sequence>
<keyword evidence="4 7" id="KW-0697">Rotamase</keyword>
<feature type="domain" description="PpiC" evidence="8">
    <location>
        <begin position="176"/>
        <end position="277"/>
    </location>
</feature>
<dbReference type="GO" id="GO:0003755">
    <property type="term" value="F:peptidyl-prolyl cis-trans isomerase activity"/>
    <property type="evidence" value="ECO:0007669"/>
    <property type="project" value="UniProtKB-UniRule"/>
</dbReference>
<evidence type="ECO:0000256" key="7">
    <source>
        <dbReference type="HAMAP-Rule" id="MF_01183"/>
    </source>
</evidence>
<dbReference type="PANTHER" id="PTHR47637">
    <property type="entry name" value="CHAPERONE SURA"/>
    <property type="match status" value="1"/>
</dbReference>
<dbReference type="Proteomes" id="UP000198407">
    <property type="component" value="Unassembled WGS sequence"/>
</dbReference>
<dbReference type="InterPro" id="IPR023034">
    <property type="entry name" value="PPIase_SurA"/>
</dbReference>
<dbReference type="GO" id="GO:0043165">
    <property type="term" value="P:Gram-negative-bacterium-type cell outer membrane assembly"/>
    <property type="evidence" value="ECO:0007669"/>
    <property type="project" value="InterPro"/>
</dbReference>
<evidence type="ECO:0000256" key="3">
    <source>
        <dbReference type="ARBA" id="ARBA00022764"/>
    </source>
</evidence>
<reference evidence="10" key="1">
    <citation type="submission" date="2017-06" db="EMBL/GenBank/DDBJ databases">
        <authorList>
            <person name="Varghese N."/>
            <person name="Submissions S."/>
        </authorList>
    </citation>
    <scope>NUCLEOTIDE SEQUENCE [LARGE SCALE GENOMIC DNA]</scope>
    <source>
        <strain evidence="10">DSM 22348</strain>
    </source>
</reference>
<evidence type="ECO:0000256" key="5">
    <source>
        <dbReference type="ARBA" id="ARBA00023186"/>
    </source>
</evidence>
<dbReference type="InterPro" id="IPR050280">
    <property type="entry name" value="OMP_Chaperone_SurA"/>
</dbReference>
<dbReference type="HAMAP" id="MF_01183">
    <property type="entry name" value="Chaperone_SurA"/>
    <property type="match status" value="1"/>
</dbReference>
<dbReference type="RefSeq" id="WP_042123907.1">
    <property type="nucleotide sequence ID" value="NZ_FZOL01000014.1"/>
</dbReference>
<feature type="signal peptide" evidence="7">
    <location>
        <begin position="1"/>
        <end position="25"/>
    </location>
</feature>
<dbReference type="STRING" id="1215104.GCA_000730585_03349"/>
<dbReference type="InterPro" id="IPR027304">
    <property type="entry name" value="Trigger_fact/SurA_dom_sf"/>
</dbReference>
<dbReference type="EMBL" id="FZOL01000014">
    <property type="protein sequence ID" value="SNS76483.1"/>
    <property type="molecule type" value="Genomic_DNA"/>
</dbReference>
<proteinExistence type="inferred from homology"/>
<gene>
    <name evidence="7" type="primary">surA</name>
    <name evidence="9" type="ORF">SAMN05444352_114121</name>
</gene>
<comment type="subcellular location">
    <subcellularLocation>
        <location evidence="7">Periplasm</location>
    </subcellularLocation>
    <text evidence="7">Is capable of associating with the outer membrane.</text>
</comment>
<dbReference type="Pfam" id="PF13616">
    <property type="entry name" value="Rotamase_3"/>
    <property type="match status" value="1"/>
</dbReference>
<dbReference type="InterPro" id="IPR046357">
    <property type="entry name" value="PPIase_dom_sf"/>
</dbReference>
<protein>
    <recommendedName>
        <fullName evidence="7">Chaperone SurA</fullName>
    </recommendedName>
    <alternativeName>
        <fullName evidence="7">Peptidyl-prolyl cis-trans isomerase SurA</fullName>
        <shortName evidence="7">PPIase SurA</shortName>
        <ecNumber evidence="7">5.2.1.8</ecNumber>
    </alternativeName>
    <alternativeName>
        <fullName evidence="7">Rotamase SurA</fullName>
    </alternativeName>
</protein>
<dbReference type="SUPFAM" id="SSF109998">
    <property type="entry name" value="Triger factor/SurA peptide-binding domain-like"/>
    <property type="match status" value="1"/>
</dbReference>
<dbReference type="InterPro" id="IPR000297">
    <property type="entry name" value="PPIase_PpiC"/>
</dbReference>
<keyword evidence="5 7" id="KW-0143">Chaperone</keyword>
<dbReference type="Gene3D" id="3.10.50.40">
    <property type="match status" value="2"/>
</dbReference>
<dbReference type="Gene3D" id="1.10.4030.10">
    <property type="entry name" value="Porin chaperone SurA, peptide-binding domain"/>
    <property type="match status" value="1"/>
</dbReference>
<dbReference type="AlphaFoldDB" id="A0A239H6Q4"/>
<dbReference type="PROSITE" id="PS50198">
    <property type="entry name" value="PPIC_PPIASE_2"/>
    <property type="match status" value="2"/>
</dbReference>
<keyword evidence="6 7" id="KW-0413">Isomerase</keyword>
<dbReference type="EC" id="5.2.1.8" evidence="7"/>
<comment type="function">
    <text evidence="7">Chaperone involved in the correct folding and assembly of outer membrane proteins. Recognizes specific patterns of aromatic residues and the orientation of their side chains, which are found more frequently in integral outer membrane proteins. May act in both early periplasmic and late outer membrane-associated steps of protein maturation.</text>
</comment>
<dbReference type="GO" id="GO:0051082">
    <property type="term" value="F:unfolded protein binding"/>
    <property type="evidence" value="ECO:0007669"/>
    <property type="project" value="UniProtKB-UniRule"/>
</dbReference>
<organism evidence="9 10">
    <name type="scientific">Pseudomonas japonica</name>
    <dbReference type="NCBI Taxonomy" id="256466"/>
    <lineage>
        <taxon>Bacteria</taxon>
        <taxon>Pseudomonadati</taxon>
        <taxon>Pseudomonadota</taxon>
        <taxon>Gammaproteobacteria</taxon>
        <taxon>Pseudomonadales</taxon>
        <taxon>Pseudomonadaceae</taxon>
        <taxon>Pseudomonas</taxon>
    </lineage>
</organism>
<dbReference type="OrthoDB" id="14196at2"/>
<dbReference type="NCBIfam" id="NF008038">
    <property type="entry name" value="PRK10770.1"/>
    <property type="match status" value="1"/>
</dbReference>
<comment type="catalytic activity">
    <reaction evidence="7">
        <text>[protein]-peptidylproline (omega=180) = [protein]-peptidylproline (omega=0)</text>
        <dbReference type="Rhea" id="RHEA:16237"/>
        <dbReference type="Rhea" id="RHEA-COMP:10747"/>
        <dbReference type="Rhea" id="RHEA-COMP:10748"/>
        <dbReference type="ChEBI" id="CHEBI:83833"/>
        <dbReference type="ChEBI" id="CHEBI:83834"/>
        <dbReference type="EC" id="5.2.1.8"/>
    </reaction>
</comment>
<keyword evidence="3 7" id="KW-0574">Periplasm</keyword>
<dbReference type="Pfam" id="PF09312">
    <property type="entry name" value="SurA_N"/>
    <property type="match status" value="1"/>
</dbReference>
<dbReference type="GO" id="GO:0030288">
    <property type="term" value="C:outer membrane-bounded periplasmic space"/>
    <property type="evidence" value="ECO:0007669"/>
    <property type="project" value="InterPro"/>
</dbReference>
<dbReference type="Pfam" id="PF00639">
    <property type="entry name" value="Rotamase"/>
    <property type="match status" value="1"/>
</dbReference>
<dbReference type="PANTHER" id="PTHR47637:SF1">
    <property type="entry name" value="CHAPERONE SURA"/>
    <property type="match status" value="1"/>
</dbReference>
<name>A0A239H6Q4_9PSED</name>
<feature type="chain" id="PRO_5011322558" description="Chaperone SurA" evidence="7">
    <location>
        <begin position="26"/>
        <end position="438"/>
    </location>
</feature>
<dbReference type="GO" id="GO:0042277">
    <property type="term" value="F:peptide binding"/>
    <property type="evidence" value="ECO:0007669"/>
    <property type="project" value="InterPro"/>
</dbReference>
<comment type="domain">
    <text evidence="7">The PPIase activity resides only in the second parvulin domain. The N-terminal region and the C-terminal tail are necessary and sufficient for the chaperone activity of SurA. The PPIase activity is dispensable for SurA to function as a chaperone. The N-terminal region and the C-terminal tail are also required for porin recognition.</text>
</comment>
<keyword evidence="10" id="KW-1185">Reference proteome</keyword>
<accession>A0A239H6Q4</accession>
<dbReference type="GO" id="GO:0006457">
    <property type="term" value="P:protein folding"/>
    <property type="evidence" value="ECO:0007669"/>
    <property type="project" value="UniProtKB-UniRule"/>
</dbReference>
<evidence type="ECO:0000256" key="2">
    <source>
        <dbReference type="ARBA" id="ARBA00022737"/>
    </source>
</evidence>
<dbReference type="GO" id="GO:0050821">
    <property type="term" value="P:protein stabilization"/>
    <property type="evidence" value="ECO:0007669"/>
    <property type="project" value="InterPro"/>
</dbReference>
<dbReference type="SUPFAM" id="SSF54534">
    <property type="entry name" value="FKBP-like"/>
    <property type="match status" value="2"/>
</dbReference>
<evidence type="ECO:0000313" key="10">
    <source>
        <dbReference type="Proteomes" id="UP000198407"/>
    </source>
</evidence>
<evidence type="ECO:0000256" key="4">
    <source>
        <dbReference type="ARBA" id="ARBA00023110"/>
    </source>
</evidence>
<evidence type="ECO:0000256" key="6">
    <source>
        <dbReference type="ARBA" id="ARBA00023235"/>
    </source>
</evidence>
<evidence type="ECO:0000313" key="9">
    <source>
        <dbReference type="EMBL" id="SNS76483.1"/>
    </source>
</evidence>
<dbReference type="InterPro" id="IPR015391">
    <property type="entry name" value="SurA_N"/>
</dbReference>
<evidence type="ECO:0000259" key="8">
    <source>
        <dbReference type="PROSITE" id="PS50198"/>
    </source>
</evidence>